<sequence>MCVVSTVSDDSADRNGKTRKKHARAARPGTETVTISL</sequence>
<dbReference type="Proteomes" id="UP000503447">
    <property type="component" value="Chromosome"/>
</dbReference>
<accession>A0A6M5YSN1</accession>
<organism evidence="2 3">
    <name type="scientific">Frigoriglobus tundricola</name>
    <dbReference type="NCBI Taxonomy" id="2774151"/>
    <lineage>
        <taxon>Bacteria</taxon>
        <taxon>Pseudomonadati</taxon>
        <taxon>Planctomycetota</taxon>
        <taxon>Planctomycetia</taxon>
        <taxon>Gemmatales</taxon>
        <taxon>Gemmataceae</taxon>
        <taxon>Frigoriglobus</taxon>
    </lineage>
</organism>
<dbReference type="AlphaFoldDB" id="A0A6M5YSN1"/>
<proteinExistence type="predicted"/>
<name>A0A6M5YSN1_9BACT</name>
<gene>
    <name evidence="2" type="ORF">FTUN_4568</name>
</gene>
<dbReference type="EMBL" id="CP053452">
    <property type="protein sequence ID" value="QJW97008.1"/>
    <property type="molecule type" value="Genomic_DNA"/>
</dbReference>
<evidence type="ECO:0000256" key="1">
    <source>
        <dbReference type="SAM" id="MobiDB-lite"/>
    </source>
</evidence>
<reference evidence="3" key="1">
    <citation type="submission" date="2020-05" db="EMBL/GenBank/DDBJ databases">
        <title>Frigoriglobus tundricola gen. nov., sp. nov., a psychrotolerant cellulolytic planctomycete of the family Gemmataceae with two divergent copies of 16S rRNA gene.</title>
        <authorList>
            <person name="Kulichevskaya I.S."/>
            <person name="Ivanova A.A."/>
            <person name="Naumoff D.G."/>
            <person name="Beletsky A.V."/>
            <person name="Rijpstra W.I.C."/>
            <person name="Sinninghe Damste J.S."/>
            <person name="Mardanov A.V."/>
            <person name="Ravin N.V."/>
            <person name="Dedysh S.N."/>
        </authorList>
    </citation>
    <scope>NUCLEOTIDE SEQUENCE [LARGE SCALE GENOMIC DNA]</scope>
    <source>
        <strain evidence="3">PL17</strain>
    </source>
</reference>
<protein>
    <submittedName>
        <fullName evidence="2">Uncharacterized protein</fullName>
    </submittedName>
</protein>
<feature type="region of interest" description="Disordered" evidence="1">
    <location>
        <begin position="1"/>
        <end position="37"/>
    </location>
</feature>
<evidence type="ECO:0000313" key="2">
    <source>
        <dbReference type="EMBL" id="QJW97008.1"/>
    </source>
</evidence>
<dbReference type="KEGG" id="ftj:FTUN_4568"/>
<keyword evidence="3" id="KW-1185">Reference proteome</keyword>
<evidence type="ECO:0000313" key="3">
    <source>
        <dbReference type="Proteomes" id="UP000503447"/>
    </source>
</evidence>